<sequence length="1190" mass="131992">MESELVPDFANPWAIMARQMQSLRRAFLLRQAWPSSVHSRRLFSSTFSLNASNSEVSSPTVRPSAEHQSLVTSIPTLEALQRVRWLLQQPERRVLLLTGSSVSESPVCSALERDASAFELERRGHGIFGVREFCQLLLRESGRESRVFGHAQLAALLLHSDVELPGINRLAAVSTLQRRKGVQDLLQLFRLLEREGVTPEQYVVAAAKSGEQVPQELAETYRNYQELLLQHNVTSWGGLVLDVLALCGVQKGDTAVQDDTTKTFSQAVLKEYTDVVVDEVHRLTPAMATLMGHLCGQPSVQSSASLSRVLFDGDECPQTQILERQLMNTTADAGRERGVTRISLKIDNKLASEKAKMQAFAKQVLTQSAAAAHIAASSPVPFKCWRFNTSEAEERRIGAFLAQKLQRDGTTQVTVVCPSYADARRIASAFQKQGLPVQINSDEFAVSTNSSGVPIHLFDEPGVNAVYSLLCALCFPSDSRHLYNVLRSEYFAFPAELLSWLMEKELRSHVDLFPVLEVFVESRGKSLGMSLNHRDGEEHEMPHLVASQLERGLEIAESFVAIIKRLRSECHQVSAAEIVQTFLEESGQLENLLNPSSPEQERRALVLADFLRELGTAQKVVGSDQVTFVAPYLQQLRETNLTSSASWDASPEVISTNSTATDCSIRVLPLTARALESIVANGEEDGRHVLVLMSMRDSKFPGRMKRLTLPLPYELLTEPYPVQTRAEHLTQCEQLAYKALTLGDYSEVVLSFAGLGASTKREVLSRTFQPIWHEGDKPAVGNSNSTRSGSSKETPPKISRPKPNQSTVETNVASVNEPSRVWLSEMAVVLRQFVNRVFLPLLHHNKGLLASGTSSRAGSAGDTDTEKTVMSSGELTGTSEGSCRSSAPASSLSYKPRHLSYSQISEYLRCPHRYYLGRVMKLDGDVSTAMMFGRALHEGIAAFANSLAAAQLQDDVTDEQKTLAAVEAKEAFMRAWVGDGFGLFTSEEQAEFLLDRGLTALGEFIERHYGDLTLEEIVHVEKDFSFYVPEAKVELRGVWDRIDRVSRMSDSSSSFVIKEFKSNMGSASRNMRKLADESLQLKMYMYAFQQIFGEAPYGAKLQQIGDNYNTSKTKPRRTADDEGFVHYSEKAVQEAKDAIVEVAEGLRRGDFEPKPSYGECAFCPYATSACHFATDDASFDRQSARRAARR</sequence>
<protein>
    <recommendedName>
        <fullName evidence="2">PD-(D/E)XK endonuclease-like domain-containing protein</fullName>
    </recommendedName>
</protein>
<feature type="region of interest" description="Disordered" evidence="1">
    <location>
        <begin position="850"/>
        <end position="893"/>
    </location>
</feature>
<dbReference type="Pfam" id="PF12705">
    <property type="entry name" value="PDDEXK_1"/>
    <property type="match status" value="1"/>
</dbReference>
<feature type="compositionally biased region" description="Low complexity" evidence="1">
    <location>
        <begin position="871"/>
        <end position="893"/>
    </location>
</feature>
<accession>A0AAD9LCX0</accession>
<organism evidence="3 4">
    <name type="scientific">Phytophthora citrophthora</name>
    <dbReference type="NCBI Taxonomy" id="4793"/>
    <lineage>
        <taxon>Eukaryota</taxon>
        <taxon>Sar</taxon>
        <taxon>Stramenopiles</taxon>
        <taxon>Oomycota</taxon>
        <taxon>Peronosporomycetes</taxon>
        <taxon>Peronosporales</taxon>
        <taxon>Peronosporaceae</taxon>
        <taxon>Phytophthora</taxon>
    </lineage>
</organism>
<proteinExistence type="predicted"/>
<dbReference type="AlphaFoldDB" id="A0AAD9LCX0"/>
<feature type="compositionally biased region" description="Polar residues" evidence="1">
    <location>
        <begin position="802"/>
        <end position="812"/>
    </location>
</feature>
<evidence type="ECO:0000259" key="2">
    <source>
        <dbReference type="Pfam" id="PF12705"/>
    </source>
</evidence>
<evidence type="ECO:0000313" key="3">
    <source>
        <dbReference type="EMBL" id="KAK1931760.1"/>
    </source>
</evidence>
<evidence type="ECO:0000313" key="4">
    <source>
        <dbReference type="Proteomes" id="UP001259832"/>
    </source>
</evidence>
<keyword evidence="4" id="KW-1185">Reference proteome</keyword>
<name>A0AAD9LCX0_9STRA</name>
<comment type="caution">
    <text evidence="3">The sequence shown here is derived from an EMBL/GenBank/DDBJ whole genome shotgun (WGS) entry which is preliminary data.</text>
</comment>
<dbReference type="SUPFAM" id="SSF52540">
    <property type="entry name" value="P-loop containing nucleoside triphosphate hydrolases"/>
    <property type="match status" value="1"/>
</dbReference>
<dbReference type="InterPro" id="IPR038726">
    <property type="entry name" value="PDDEXK_AddAB-type"/>
</dbReference>
<evidence type="ECO:0000256" key="1">
    <source>
        <dbReference type="SAM" id="MobiDB-lite"/>
    </source>
</evidence>
<feature type="domain" description="PD-(D/E)XK endonuclease-like" evidence="2">
    <location>
        <begin position="898"/>
        <end position="1167"/>
    </location>
</feature>
<dbReference type="InterPro" id="IPR011604">
    <property type="entry name" value="PDDEXK-like_dom_sf"/>
</dbReference>
<reference evidence="3" key="1">
    <citation type="submission" date="2023-08" db="EMBL/GenBank/DDBJ databases">
        <title>Reference Genome Resource for the Citrus Pathogen Phytophthora citrophthora.</title>
        <authorList>
            <person name="Moller H."/>
            <person name="Coetzee B."/>
            <person name="Rose L.J."/>
            <person name="Van Niekerk J.M."/>
        </authorList>
    </citation>
    <scope>NUCLEOTIDE SEQUENCE</scope>
    <source>
        <strain evidence="3">STE-U-9442</strain>
    </source>
</reference>
<feature type="compositionally biased region" description="Polar residues" evidence="1">
    <location>
        <begin position="781"/>
        <end position="793"/>
    </location>
</feature>
<dbReference type="Gene3D" id="1.10.486.10">
    <property type="entry name" value="PCRA, domain 4"/>
    <property type="match status" value="1"/>
</dbReference>
<dbReference type="InterPro" id="IPR027417">
    <property type="entry name" value="P-loop_NTPase"/>
</dbReference>
<dbReference type="Gene3D" id="3.90.320.10">
    <property type="match status" value="1"/>
</dbReference>
<feature type="compositionally biased region" description="Low complexity" evidence="1">
    <location>
        <begin position="850"/>
        <end position="861"/>
    </location>
</feature>
<dbReference type="EMBL" id="JASMQC010000032">
    <property type="protein sequence ID" value="KAK1931760.1"/>
    <property type="molecule type" value="Genomic_DNA"/>
</dbReference>
<gene>
    <name evidence="3" type="ORF">P3T76_012692</name>
</gene>
<dbReference type="Proteomes" id="UP001259832">
    <property type="component" value="Unassembled WGS sequence"/>
</dbReference>
<feature type="region of interest" description="Disordered" evidence="1">
    <location>
        <begin position="774"/>
        <end position="812"/>
    </location>
</feature>